<dbReference type="Pfam" id="PF00534">
    <property type="entry name" value="Glycos_transf_1"/>
    <property type="match status" value="1"/>
</dbReference>
<dbReference type="InterPro" id="IPR001296">
    <property type="entry name" value="Glyco_trans_1"/>
</dbReference>
<name>A0AA41D899_9BACT</name>
<organism evidence="2 3">
    <name type="scientific">Caecibacteroides pullorum</name>
    <dbReference type="NCBI Taxonomy" id="2725562"/>
    <lineage>
        <taxon>Bacteria</taxon>
        <taxon>Pseudomonadati</taxon>
        <taxon>Bacteroidota</taxon>
        <taxon>Bacteroidia</taxon>
        <taxon>Bacteroidales</taxon>
        <taxon>Bacteroidaceae</taxon>
        <taxon>Caecibacteroides</taxon>
    </lineage>
</organism>
<proteinExistence type="predicted"/>
<comment type="caution">
    <text evidence="2">The sequence shown here is derived from an EMBL/GenBank/DDBJ whole genome shotgun (WGS) entry which is preliminary data.</text>
</comment>
<evidence type="ECO:0000313" key="3">
    <source>
        <dbReference type="Proteomes" id="UP000698924"/>
    </source>
</evidence>
<accession>A0AA41D899</accession>
<dbReference type="PANTHER" id="PTHR12526">
    <property type="entry name" value="GLYCOSYLTRANSFERASE"/>
    <property type="match status" value="1"/>
</dbReference>
<dbReference type="CDD" id="cd03801">
    <property type="entry name" value="GT4_PimA-like"/>
    <property type="match status" value="1"/>
</dbReference>
<sequence>MKIVFYSLVLNYHQANVADELWELTEHSYCFVELTNLQAEHRKGDTHDYSDRPYLLRAWQSEENYNKAMELARTAECCVFSGVQALHFQKERMKLCLLSFDMSERWLKRGILNLFSPPILRMFLAYHLGNWRKKPLYKLCCSAFAAGDQYKLFTYRGRCYKWGYFTKAGKMDVEASTDVSTSNITPLMWCSRYLMLKHPELPILMAQRLKEKGYRFVLDMYGNGAHEEQAKQLAKELDVEDVVRFMGVKPNEELLSDMREHSIFLFTSDRNEGWGAVANESMANGCVLVASDGIGSSPYLIGDGETGLLFKSPHILSTFGKPDRRALNSLCEQVEYLLDNPQEWQKMRQNSVALMQKMWNPRVAAERLLILIGKLQKGEGTPFAEGPCSEA</sequence>
<dbReference type="PANTHER" id="PTHR12526:SF637">
    <property type="entry name" value="GLYCOSYLTRANSFERASE EPSF-RELATED"/>
    <property type="match status" value="1"/>
</dbReference>
<dbReference type="Proteomes" id="UP000698924">
    <property type="component" value="Unassembled WGS sequence"/>
</dbReference>
<dbReference type="RefSeq" id="WP_204971780.1">
    <property type="nucleotide sequence ID" value="NZ_JAAZTS010000011.1"/>
</dbReference>
<dbReference type="GO" id="GO:0016757">
    <property type="term" value="F:glycosyltransferase activity"/>
    <property type="evidence" value="ECO:0007669"/>
    <property type="project" value="InterPro"/>
</dbReference>
<protein>
    <submittedName>
        <fullName evidence="2">Glycosyltransferase</fullName>
    </submittedName>
</protein>
<dbReference type="Gene3D" id="3.40.50.2000">
    <property type="entry name" value="Glycogen Phosphorylase B"/>
    <property type="match status" value="1"/>
</dbReference>
<evidence type="ECO:0000313" key="2">
    <source>
        <dbReference type="EMBL" id="MBM6857658.1"/>
    </source>
</evidence>
<feature type="domain" description="Glycosyl transferase family 1" evidence="1">
    <location>
        <begin position="193"/>
        <end position="313"/>
    </location>
</feature>
<dbReference type="EMBL" id="JACJMO010000010">
    <property type="protein sequence ID" value="MBM6857658.1"/>
    <property type="molecule type" value="Genomic_DNA"/>
</dbReference>
<gene>
    <name evidence="2" type="ORF">H6D15_08615</name>
</gene>
<reference evidence="2 3" key="1">
    <citation type="journal article" date="2021" name="Sci. Rep.">
        <title>The distribution of antibiotic resistance genes in chicken gut microbiota commensals.</title>
        <authorList>
            <person name="Juricova H."/>
            <person name="Matiasovicova J."/>
            <person name="Kubasova T."/>
            <person name="Cejkova D."/>
            <person name="Rychlik I."/>
        </authorList>
    </citation>
    <scope>NUCLEOTIDE SEQUENCE [LARGE SCALE GENOMIC DNA]</scope>
    <source>
        <strain evidence="2 3">An421</strain>
    </source>
</reference>
<dbReference type="SUPFAM" id="SSF53756">
    <property type="entry name" value="UDP-Glycosyltransferase/glycogen phosphorylase"/>
    <property type="match status" value="1"/>
</dbReference>
<keyword evidence="3" id="KW-1185">Reference proteome</keyword>
<dbReference type="AlphaFoldDB" id="A0AA41D899"/>
<evidence type="ECO:0000259" key="1">
    <source>
        <dbReference type="Pfam" id="PF00534"/>
    </source>
</evidence>